<dbReference type="EMBL" id="RYZH01000033">
    <property type="protein sequence ID" value="RUL86222.1"/>
    <property type="molecule type" value="Genomic_DNA"/>
</dbReference>
<dbReference type="OrthoDB" id="574630at2"/>
<keyword evidence="2" id="KW-1185">Reference proteome</keyword>
<name>A0A432MHG9_9BACT</name>
<gene>
    <name evidence="1" type="ORF">TsocGM_16830</name>
</gene>
<evidence type="ECO:0000313" key="1">
    <source>
        <dbReference type="EMBL" id="RUL86222.1"/>
    </source>
</evidence>
<comment type="caution">
    <text evidence="1">The sequence shown here is derived from an EMBL/GenBank/DDBJ whole genome shotgun (WGS) entry which is preliminary data.</text>
</comment>
<protein>
    <submittedName>
        <fullName evidence="1">Uncharacterized protein</fullName>
    </submittedName>
</protein>
<dbReference type="AlphaFoldDB" id="A0A432MHG9"/>
<organism evidence="1 2">
    <name type="scientific">Tautonia sociabilis</name>
    <dbReference type="NCBI Taxonomy" id="2080755"/>
    <lineage>
        <taxon>Bacteria</taxon>
        <taxon>Pseudomonadati</taxon>
        <taxon>Planctomycetota</taxon>
        <taxon>Planctomycetia</taxon>
        <taxon>Isosphaerales</taxon>
        <taxon>Isosphaeraceae</taxon>
        <taxon>Tautonia</taxon>
    </lineage>
</organism>
<dbReference type="RefSeq" id="WP_126726621.1">
    <property type="nucleotide sequence ID" value="NZ_RYZH01000033.1"/>
</dbReference>
<accession>A0A432MHG9</accession>
<evidence type="ECO:0000313" key="2">
    <source>
        <dbReference type="Proteomes" id="UP000280296"/>
    </source>
</evidence>
<sequence length="68" mass="7581">MPVDTPIEQRLAAVEAAVAELQRRLPPTRESWLELVVGSFKDEPAFEEVLALGRAFRESDRPQASESS</sequence>
<reference evidence="1 2" key="1">
    <citation type="submission" date="2018-12" db="EMBL/GenBank/DDBJ databases">
        <authorList>
            <person name="Toschakov S.V."/>
        </authorList>
    </citation>
    <scope>NUCLEOTIDE SEQUENCE [LARGE SCALE GENOMIC DNA]</scope>
    <source>
        <strain evidence="1 2">GM2012</strain>
    </source>
</reference>
<reference evidence="1 2" key="2">
    <citation type="submission" date="2019-01" db="EMBL/GenBank/DDBJ databases">
        <title>Tautonia sociabilis, a novel thermotolerant planctomycete of Isosphaeraceae family, isolated from a 4000 m deep subterranean habitat.</title>
        <authorList>
            <person name="Kovaleva O.L."/>
            <person name="Elcheninov A.G."/>
            <person name="Van Heerden E."/>
            <person name="Toshchakov S.V."/>
            <person name="Novikov A."/>
            <person name="Bonch-Osmolovskaya E.A."/>
            <person name="Kublanov I.V."/>
        </authorList>
    </citation>
    <scope>NUCLEOTIDE SEQUENCE [LARGE SCALE GENOMIC DNA]</scope>
    <source>
        <strain evidence="1 2">GM2012</strain>
    </source>
</reference>
<dbReference type="Proteomes" id="UP000280296">
    <property type="component" value="Unassembled WGS sequence"/>
</dbReference>
<proteinExistence type="predicted"/>